<sequence length="402" mass="44952">MAVVEAATAAQQSKAGDKKAKQKTQKRLAAEFTQAMAGRIGQLESDMQQGSPAQKDLAKQRRLQLREVLKAVTDLSTSSEERLRFLQAKYVQVLQDMNKQDEDMLALQVRLDEEIRKSATGQAKAAQAEQKVDHLQRLCRALQAENKLLEETSKRSREDFQVTADEIQAKVAAQGEESRKVLELNHALERENSALRSRSEELRSLLEDSHGKVEALSGLQRQQLEGLQQKLQEQGEWVAKSQELNKHMGVLLEENKLLQAKADAAEQQAASMERLNQVYKETMEAYIQKAEAGLSAASGQKKLIEQLQKQLDKYQSVLPKLLDERKKTQQDVAALQGRVKQQTEELQRSQRQKQQLEQLCRALRARSSASGSTVCEEAEDADVVCARVVKAAIAAVVAQNSS</sequence>
<evidence type="ECO:0000256" key="2">
    <source>
        <dbReference type="SAM" id="Coils"/>
    </source>
</evidence>
<dbReference type="EMBL" id="FNXT01000316">
    <property type="protein sequence ID" value="SZX63428.1"/>
    <property type="molecule type" value="Genomic_DNA"/>
</dbReference>
<proteinExistence type="inferred from homology"/>
<comment type="similarity">
    <text evidence="1">Belongs to the taxilin family.</text>
</comment>
<evidence type="ECO:0000313" key="4">
    <source>
        <dbReference type="EMBL" id="SZX63428.1"/>
    </source>
</evidence>
<dbReference type="Pfam" id="PF09728">
    <property type="entry name" value="Taxilin"/>
    <property type="match status" value="1"/>
</dbReference>
<feature type="coiled-coil region" evidence="2">
    <location>
        <begin position="125"/>
        <end position="159"/>
    </location>
</feature>
<evidence type="ECO:0000256" key="1">
    <source>
        <dbReference type="ARBA" id="ARBA00009550"/>
    </source>
</evidence>
<reference evidence="4 5" key="1">
    <citation type="submission" date="2016-10" db="EMBL/GenBank/DDBJ databases">
        <authorList>
            <person name="Cai Z."/>
        </authorList>
    </citation>
    <scope>NUCLEOTIDE SEQUENCE [LARGE SCALE GENOMIC DNA]</scope>
</reference>
<dbReference type="STRING" id="3088.A0A383VCZ1"/>
<organism evidence="4 5">
    <name type="scientific">Tetradesmus obliquus</name>
    <name type="common">Green alga</name>
    <name type="synonym">Acutodesmus obliquus</name>
    <dbReference type="NCBI Taxonomy" id="3088"/>
    <lineage>
        <taxon>Eukaryota</taxon>
        <taxon>Viridiplantae</taxon>
        <taxon>Chlorophyta</taxon>
        <taxon>core chlorophytes</taxon>
        <taxon>Chlorophyceae</taxon>
        <taxon>CS clade</taxon>
        <taxon>Sphaeropleales</taxon>
        <taxon>Scenedesmaceae</taxon>
        <taxon>Tetradesmus</taxon>
    </lineage>
</organism>
<evidence type="ECO:0000256" key="3">
    <source>
        <dbReference type="SAM" id="MobiDB-lite"/>
    </source>
</evidence>
<name>A0A383VCZ1_TETOB</name>
<gene>
    <name evidence="4" type="ORF">BQ4739_LOCUS3975</name>
</gene>
<accession>A0A383VCZ1</accession>
<protein>
    <submittedName>
        <fullName evidence="4">Uncharacterized protein</fullName>
    </submittedName>
</protein>
<dbReference type="AlphaFoldDB" id="A0A383VCZ1"/>
<dbReference type="InterPro" id="IPR026183">
    <property type="entry name" value="Taxilin_fam"/>
</dbReference>
<keyword evidence="2" id="KW-0175">Coiled coil</keyword>
<evidence type="ECO:0000313" key="5">
    <source>
        <dbReference type="Proteomes" id="UP000256970"/>
    </source>
</evidence>
<dbReference type="GO" id="GO:0019905">
    <property type="term" value="F:syntaxin binding"/>
    <property type="evidence" value="ECO:0007669"/>
    <property type="project" value="InterPro"/>
</dbReference>
<feature type="coiled-coil region" evidence="2">
    <location>
        <begin position="248"/>
        <end position="366"/>
    </location>
</feature>
<dbReference type="Proteomes" id="UP000256970">
    <property type="component" value="Unassembled WGS sequence"/>
</dbReference>
<feature type="region of interest" description="Disordered" evidence="3">
    <location>
        <begin position="1"/>
        <end position="25"/>
    </location>
</feature>
<keyword evidence="5" id="KW-1185">Reference proteome</keyword>